<dbReference type="AlphaFoldDB" id="A0A8E2E897"/>
<organism evidence="1 2">
    <name type="scientific">Lepidopterella palustris CBS 459.81</name>
    <dbReference type="NCBI Taxonomy" id="1314670"/>
    <lineage>
        <taxon>Eukaryota</taxon>
        <taxon>Fungi</taxon>
        <taxon>Dikarya</taxon>
        <taxon>Ascomycota</taxon>
        <taxon>Pezizomycotina</taxon>
        <taxon>Dothideomycetes</taxon>
        <taxon>Pleosporomycetidae</taxon>
        <taxon>Mytilinidiales</taxon>
        <taxon>Argynnaceae</taxon>
        <taxon>Lepidopterella</taxon>
    </lineage>
</organism>
<protein>
    <submittedName>
        <fullName evidence="1">Uncharacterized protein</fullName>
    </submittedName>
</protein>
<name>A0A8E2E897_9PEZI</name>
<dbReference type="EMBL" id="KV745023">
    <property type="protein sequence ID" value="OCK79095.1"/>
    <property type="molecule type" value="Genomic_DNA"/>
</dbReference>
<dbReference type="OrthoDB" id="2608216at2759"/>
<evidence type="ECO:0000313" key="2">
    <source>
        <dbReference type="Proteomes" id="UP000250266"/>
    </source>
</evidence>
<keyword evidence="2" id="KW-1185">Reference proteome</keyword>
<dbReference type="Proteomes" id="UP000250266">
    <property type="component" value="Unassembled WGS sequence"/>
</dbReference>
<accession>A0A8E2E897</accession>
<sequence length="314" mass="36666">MNLRVFVRLRDYGLIVCKERKHAVWPREVESRLSGPHHRIDKSEEELHLPDCIEDPIIELALHNGFLSTIEAQTCQDMFRSKKRLQIHWQERHGGWTATGLSQGRQLTKIHQGPEEDVGPIDLWDSLQERAHKAYEEKIRQSKETIEEEEEDDVNPWLSRTKWHKYLKKPNPKDMMASVAPPSTDPENPESYETVIWKAMIDVAQISQMTVSKAGVFVRMEAVRSEKHQTRRVQPWRQMIVFLVRTQKEHDWQSPPYKFTSEQFEKFDRLIEEAGRVIDGEAEHGDGDAEMSAVQEGCLDFCVELLNMEIECLP</sequence>
<proteinExistence type="predicted"/>
<evidence type="ECO:0000313" key="1">
    <source>
        <dbReference type="EMBL" id="OCK79095.1"/>
    </source>
</evidence>
<gene>
    <name evidence="1" type="ORF">K432DRAFT_417587</name>
</gene>
<reference evidence="1 2" key="1">
    <citation type="journal article" date="2016" name="Nat. Commun.">
        <title>Ectomycorrhizal ecology is imprinted in the genome of the dominant symbiotic fungus Cenococcum geophilum.</title>
        <authorList>
            <consortium name="DOE Joint Genome Institute"/>
            <person name="Peter M."/>
            <person name="Kohler A."/>
            <person name="Ohm R.A."/>
            <person name="Kuo A."/>
            <person name="Krutzmann J."/>
            <person name="Morin E."/>
            <person name="Arend M."/>
            <person name="Barry K.W."/>
            <person name="Binder M."/>
            <person name="Choi C."/>
            <person name="Clum A."/>
            <person name="Copeland A."/>
            <person name="Grisel N."/>
            <person name="Haridas S."/>
            <person name="Kipfer T."/>
            <person name="LaButti K."/>
            <person name="Lindquist E."/>
            <person name="Lipzen A."/>
            <person name="Maire R."/>
            <person name="Meier B."/>
            <person name="Mihaltcheva S."/>
            <person name="Molinier V."/>
            <person name="Murat C."/>
            <person name="Poggeler S."/>
            <person name="Quandt C.A."/>
            <person name="Sperisen C."/>
            <person name="Tritt A."/>
            <person name="Tisserant E."/>
            <person name="Crous P.W."/>
            <person name="Henrissat B."/>
            <person name="Nehls U."/>
            <person name="Egli S."/>
            <person name="Spatafora J.W."/>
            <person name="Grigoriev I.V."/>
            <person name="Martin F.M."/>
        </authorList>
    </citation>
    <scope>NUCLEOTIDE SEQUENCE [LARGE SCALE GENOMIC DNA]</scope>
    <source>
        <strain evidence="1 2">CBS 459.81</strain>
    </source>
</reference>